<keyword evidence="3" id="KW-0808">Transferase</keyword>
<dbReference type="PANTHER" id="PTHR42790">
    <property type="entry name" value="AMINOTRANSFERASE"/>
    <property type="match status" value="1"/>
</dbReference>
<organism evidence="6 7">
    <name type="scientific">Paractinoplanes hotanensis</name>
    <dbReference type="NCBI Taxonomy" id="2906497"/>
    <lineage>
        <taxon>Bacteria</taxon>
        <taxon>Bacillati</taxon>
        <taxon>Actinomycetota</taxon>
        <taxon>Actinomycetes</taxon>
        <taxon>Micromonosporales</taxon>
        <taxon>Micromonosporaceae</taxon>
        <taxon>Paractinoplanes</taxon>
    </lineage>
</organism>
<dbReference type="Pfam" id="PF00155">
    <property type="entry name" value="Aminotran_1_2"/>
    <property type="match status" value="1"/>
</dbReference>
<accession>A0ABT0YCC1</accession>
<dbReference type="InterPro" id="IPR015422">
    <property type="entry name" value="PyrdxlP-dep_Trfase_small"/>
</dbReference>
<protein>
    <submittedName>
        <fullName evidence="6">PLP-dependent aminotransferase family protein</fullName>
    </submittedName>
</protein>
<dbReference type="EMBL" id="JAMQOL010000054">
    <property type="protein sequence ID" value="MCM4083117.1"/>
    <property type="molecule type" value="Genomic_DNA"/>
</dbReference>
<keyword evidence="4" id="KW-0663">Pyridoxal phosphate</keyword>
<dbReference type="InterPro" id="IPR015424">
    <property type="entry name" value="PyrdxlP-dep_Trfase"/>
</dbReference>
<evidence type="ECO:0000259" key="5">
    <source>
        <dbReference type="Pfam" id="PF00155"/>
    </source>
</evidence>
<dbReference type="InterPro" id="IPR050859">
    <property type="entry name" value="Class-I_PLP-dep_aminotransf"/>
</dbReference>
<evidence type="ECO:0000256" key="1">
    <source>
        <dbReference type="ARBA" id="ARBA00001933"/>
    </source>
</evidence>
<feature type="domain" description="Aminotransferase class I/classII large" evidence="5">
    <location>
        <begin position="81"/>
        <end position="430"/>
    </location>
</feature>
<dbReference type="Gene3D" id="3.90.1150.10">
    <property type="entry name" value="Aspartate Aminotransferase, domain 1"/>
    <property type="match status" value="1"/>
</dbReference>
<evidence type="ECO:0000313" key="6">
    <source>
        <dbReference type="EMBL" id="MCM4083117.1"/>
    </source>
</evidence>
<evidence type="ECO:0000313" key="7">
    <source>
        <dbReference type="Proteomes" id="UP001523216"/>
    </source>
</evidence>
<keyword evidence="2 6" id="KW-0032">Aminotransferase</keyword>
<dbReference type="GO" id="GO:0008483">
    <property type="term" value="F:transaminase activity"/>
    <property type="evidence" value="ECO:0007669"/>
    <property type="project" value="UniProtKB-KW"/>
</dbReference>
<dbReference type="PANTHER" id="PTHR42790:SF19">
    <property type="entry name" value="KYNURENINE_ALPHA-AMINOADIPATE AMINOTRANSFERASE, MITOCHONDRIAL"/>
    <property type="match status" value="1"/>
</dbReference>
<sequence length="441" mass="47905">MDRTTVAGPPAGHLELAQLHGSLRDPLLDTMTFLNEVTARYPRAISFAPGRPYEDDFDVEEPVRDLAAYVAHLRGEGADEAEIRRTLLQYGPTAGTIREVVARTLAHDGLPVDPDHLVITVGAQEALLITLRALLADDHDVLLVTDPAYVGVTGAARLLDARVHPVAEGPDGPDPHALTTTLRDVRERGLRPRALSVVPDFANPSGTSMSVSARRRLLDLLRPEGVLVVEDNPYRLLGPAPHPPTLKALDRHRQVVHIGSFAKTLFPGARIGYVVADQVVHRPDGTTGTLAHELARLKSMITVNTPPLAQAVVAGALHRRDLRLGPATAGAAQRYASLMTLLRSELTRLFPPADRERLGVSWNDPAGGFFIALTVPFPAGPEALARCAEEFGVLWTPMRYFHADTAGDRVIRLSISCLDRDQVITGAERLAAFVRDEDERS</sequence>
<dbReference type="CDD" id="cd00609">
    <property type="entry name" value="AAT_like"/>
    <property type="match status" value="1"/>
</dbReference>
<dbReference type="Proteomes" id="UP001523216">
    <property type="component" value="Unassembled WGS sequence"/>
</dbReference>
<comment type="caution">
    <text evidence="6">The sequence shown here is derived from an EMBL/GenBank/DDBJ whole genome shotgun (WGS) entry which is preliminary data.</text>
</comment>
<reference evidence="6 7" key="1">
    <citation type="submission" date="2022-06" db="EMBL/GenBank/DDBJ databases">
        <title>Actinoplanes abujensis sp. nov., isolated from Nigerian arid soil.</title>
        <authorList>
            <person name="Ding P."/>
        </authorList>
    </citation>
    <scope>NUCLEOTIDE SEQUENCE [LARGE SCALE GENOMIC DNA]</scope>
    <source>
        <strain evidence="7">TRM88002</strain>
    </source>
</reference>
<proteinExistence type="predicted"/>
<dbReference type="InterPro" id="IPR004839">
    <property type="entry name" value="Aminotransferase_I/II_large"/>
</dbReference>
<gene>
    <name evidence="6" type="ORF">LXN57_36745</name>
</gene>
<dbReference type="InterPro" id="IPR015421">
    <property type="entry name" value="PyrdxlP-dep_Trfase_major"/>
</dbReference>
<comment type="cofactor">
    <cofactor evidence="1">
        <name>pyridoxal 5'-phosphate</name>
        <dbReference type="ChEBI" id="CHEBI:597326"/>
    </cofactor>
</comment>
<dbReference type="SUPFAM" id="SSF53383">
    <property type="entry name" value="PLP-dependent transferases"/>
    <property type="match status" value="1"/>
</dbReference>
<evidence type="ECO:0000256" key="4">
    <source>
        <dbReference type="ARBA" id="ARBA00022898"/>
    </source>
</evidence>
<dbReference type="Gene3D" id="3.40.640.10">
    <property type="entry name" value="Type I PLP-dependent aspartate aminotransferase-like (Major domain)"/>
    <property type="match status" value="1"/>
</dbReference>
<evidence type="ECO:0000256" key="3">
    <source>
        <dbReference type="ARBA" id="ARBA00022679"/>
    </source>
</evidence>
<keyword evidence="7" id="KW-1185">Reference proteome</keyword>
<evidence type="ECO:0000256" key="2">
    <source>
        <dbReference type="ARBA" id="ARBA00022576"/>
    </source>
</evidence>
<name>A0ABT0YCC1_9ACTN</name>